<dbReference type="OrthoDB" id="1298402at2759"/>
<gene>
    <name evidence="1" type="ORF">Lalb_Chr15g0076841</name>
</gene>
<comment type="caution">
    <text evidence="1">The sequence shown here is derived from an EMBL/GenBank/DDBJ whole genome shotgun (WGS) entry which is preliminary data.</text>
</comment>
<proteinExistence type="predicted"/>
<organism evidence="1 2">
    <name type="scientific">Lupinus albus</name>
    <name type="common">White lupine</name>
    <name type="synonym">Lupinus termis</name>
    <dbReference type="NCBI Taxonomy" id="3870"/>
    <lineage>
        <taxon>Eukaryota</taxon>
        <taxon>Viridiplantae</taxon>
        <taxon>Streptophyta</taxon>
        <taxon>Embryophyta</taxon>
        <taxon>Tracheophyta</taxon>
        <taxon>Spermatophyta</taxon>
        <taxon>Magnoliopsida</taxon>
        <taxon>eudicotyledons</taxon>
        <taxon>Gunneridae</taxon>
        <taxon>Pentapetalae</taxon>
        <taxon>rosids</taxon>
        <taxon>fabids</taxon>
        <taxon>Fabales</taxon>
        <taxon>Fabaceae</taxon>
        <taxon>Papilionoideae</taxon>
        <taxon>50 kb inversion clade</taxon>
        <taxon>genistoids sensu lato</taxon>
        <taxon>core genistoids</taxon>
        <taxon>Genisteae</taxon>
        <taxon>Lupinus</taxon>
    </lineage>
</organism>
<sequence length="126" mass="14061">MGKAGKWIKNFLLGNKEEKYKKIDTFCSEDKSASMMDSQMVSPNVKRRWSFGRLSGRSGRKTSMVAGHNFSISFDSGDSARLRIQALLETQGSRSLPTALPHVSRYGRHKTAAATKIQAAFRSYLV</sequence>
<reference evidence="2" key="1">
    <citation type="journal article" date="2020" name="Nat. Commun.">
        <title>Genome sequence of the cluster root forming white lupin.</title>
        <authorList>
            <person name="Hufnagel B."/>
            <person name="Marques A."/>
            <person name="Soriano A."/>
            <person name="Marques L."/>
            <person name="Divol F."/>
            <person name="Doumas P."/>
            <person name="Sallet E."/>
            <person name="Mancinotti D."/>
            <person name="Carrere S."/>
            <person name="Marande W."/>
            <person name="Arribat S."/>
            <person name="Keller J."/>
            <person name="Huneau C."/>
            <person name="Blein T."/>
            <person name="Aime D."/>
            <person name="Laguerre M."/>
            <person name="Taylor J."/>
            <person name="Schubert V."/>
            <person name="Nelson M."/>
            <person name="Geu-Flores F."/>
            <person name="Crespi M."/>
            <person name="Gallardo-Guerrero K."/>
            <person name="Delaux P.-M."/>
            <person name="Salse J."/>
            <person name="Berges H."/>
            <person name="Guyot R."/>
            <person name="Gouzy J."/>
            <person name="Peret B."/>
        </authorList>
    </citation>
    <scope>NUCLEOTIDE SEQUENCE [LARGE SCALE GENOMIC DNA]</scope>
    <source>
        <strain evidence="2">cv. Amiga</strain>
    </source>
</reference>
<evidence type="ECO:0000313" key="1">
    <source>
        <dbReference type="EMBL" id="KAE9598090.1"/>
    </source>
</evidence>
<name>A0A6A4P801_LUPAL</name>
<dbReference type="EMBL" id="WOCE01000015">
    <property type="protein sequence ID" value="KAE9598090.1"/>
    <property type="molecule type" value="Genomic_DNA"/>
</dbReference>
<dbReference type="AlphaFoldDB" id="A0A6A4P801"/>
<accession>A0A6A4P801</accession>
<keyword evidence="2" id="KW-1185">Reference proteome</keyword>
<evidence type="ECO:0000313" key="2">
    <source>
        <dbReference type="Proteomes" id="UP000447434"/>
    </source>
</evidence>
<dbReference type="CDD" id="cd23767">
    <property type="entry name" value="IQCD"/>
    <property type="match status" value="1"/>
</dbReference>
<dbReference type="PROSITE" id="PS50096">
    <property type="entry name" value="IQ"/>
    <property type="match status" value="1"/>
</dbReference>
<protein>
    <submittedName>
        <fullName evidence="1">Putative IQ motif, EF-hand binding protein</fullName>
    </submittedName>
</protein>
<dbReference type="Proteomes" id="UP000447434">
    <property type="component" value="Chromosome 15"/>
</dbReference>